<dbReference type="Gene3D" id="1.10.150.290">
    <property type="entry name" value="S-adenosyl-L-methionine-dependent methyltransferases"/>
    <property type="match status" value="1"/>
</dbReference>
<keyword evidence="4 5" id="KW-0949">S-adenosyl-L-methionine</keyword>
<dbReference type="Gene3D" id="3.40.50.150">
    <property type="entry name" value="Vaccinia Virus protein VP39"/>
    <property type="match status" value="1"/>
</dbReference>
<keyword evidence="1 5" id="KW-0963">Cytoplasm</keyword>
<dbReference type="GO" id="GO:0005737">
    <property type="term" value="C:cytoplasm"/>
    <property type="evidence" value="ECO:0007669"/>
    <property type="project" value="UniProtKB-SubCell"/>
</dbReference>
<protein>
    <recommendedName>
        <fullName evidence="5">Trans-aconitate 2-methyltransferase</fullName>
        <ecNumber evidence="5">2.1.1.144</ecNumber>
    </recommendedName>
</protein>
<keyword evidence="3 5" id="KW-0808">Transferase</keyword>
<proteinExistence type="inferred from homology"/>
<evidence type="ECO:0000256" key="1">
    <source>
        <dbReference type="ARBA" id="ARBA00022490"/>
    </source>
</evidence>
<dbReference type="EC" id="2.1.1.144" evidence="5"/>
<accession>A0A918XNU2</accession>
<dbReference type="PANTHER" id="PTHR43861:SF1">
    <property type="entry name" value="TRANS-ACONITATE 2-METHYLTRANSFERASE"/>
    <property type="match status" value="1"/>
</dbReference>
<reference evidence="6" key="1">
    <citation type="journal article" date="2014" name="Int. J. Syst. Evol. Microbiol.">
        <title>Complete genome sequence of Corynebacterium casei LMG S-19264T (=DSM 44701T), isolated from a smear-ripened cheese.</title>
        <authorList>
            <consortium name="US DOE Joint Genome Institute (JGI-PGF)"/>
            <person name="Walter F."/>
            <person name="Albersmeier A."/>
            <person name="Kalinowski J."/>
            <person name="Ruckert C."/>
        </authorList>
    </citation>
    <scope>NUCLEOTIDE SEQUENCE</scope>
    <source>
        <strain evidence="6">KCTC 42651</strain>
    </source>
</reference>
<comment type="catalytic activity">
    <reaction evidence="5">
        <text>trans-aconitate + S-adenosyl-L-methionine = (E)-3-(methoxycarbonyl)pent-2-enedioate + S-adenosyl-L-homocysteine</text>
        <dbReference type="Rhea" id="RHEA:14969"/>
        <dbReference type="ChEBI" id="CHEBI:15708"/>
        <dbReference type="ChEBI" id="CHEBI:57470"/>
        <dbReference type="ChEBI" id="CHEBI:57856"/>
        <dbReference type="ChEBI" id="CHEBI:59789"/>
        <dbReference type="EC" id="2.1.1.144"/>
    </reaction>
</comment>
<evidence type="ECO:0000256" key="2">
    <source>
        <dbReference type="ARBA" id="ARBA00022603"/>
    </source>
</evidence>
<dbReference type="InterPro" id="IPR023506">
    <property type="entry name" value="Trans-aconitate_MeTrfase"/>
</dbReference>
<dbReference type="Proteomes" id="UP000630353">
    <property type="component" value="Unassembled WGS sequence"/>
</dbReference>
<gene>
    <name evidence="5 6" type="primary">tam</name>
    <name evidence="6" type="ORF">GCM10017083_03380</name>
</gene>
<dbReference type="InterPro" id="IPR023149">
    <property type="entry name" value="Trans_acon_MeTrfase_C"/>
</dbReference>
<dbReference type="InterPro" id="IPR029063">
    <property type="entry name" value="SAM-dependent_MTases_sf"/>
</dbReference>
<comment type="subcellular location">
    <subcellularLocation>
        <location evidence="5">Cytoplasm</location>
    </subcellularLocation>
</comment>
<dbReference type="AlphaFoldDB" id="A0A918XNU2"/>
<evidence type="ECO:0000313" key="6">
    <source>
        <dbReference type="EMBL" id="GHD40268.1"/>
    </source>
</evidence>
<evidence type="ECO:0000256" key="4">
    <source>
        <dbReference type="ARBA" id="ARBA00022691"/>
    </source>
</evidence>
<comment type="caution">
    <text evidence="6">The sequence shown here is derived from an EMBL/GenBank/DDBJ whole genome shotgun (WGS) entry which is preliminary data.</text>
</comment>
<keyword evidence="7" id="KW-1185">Reference proteome</keyword>
<organism evidence="6 7">
    <name type="scientific">Thalassobaculum fulvum</name>
    <dbReference type="NCBI Taxonomy" id="1633335"/>
    <lineage>
        <taxon>Bacteria</taxon>
        <taxon>Pseudomonadati</taxon>
        <taxon>Pseudomonadota</taxon>
        <taxon>Alphaproteobacteria</taxon>
        <taxon>Rhodospirillales</taxon>
        <taxon>Thalassobaculaceae</taxon>
        <taxon>Thalassobaculum</taxon>
    </lineage>
</organism>
<dbReference type="GO" id="GO:0032259">
    <property type="term" value="P:methylation"/>
    <property type="evidence" value="ECO:0007669"/>
    <property type="project" value="UniProtKB-KW"/>
</dbReference>
<reference evidence="6" key="2">
    <citation type="submission" date="2020-09" db="EMBL/GenBank/DDBJ databases">
        <authorList>
            <person name="Sun Q."/>
            <person name="Kim S."/>
        </authorList>
    </citation>
    <scope>NUCLEOTIDE SEQUENCE</scope>
    <source>
        <strain evidence="6">KCTC 42651</strain>
    </source>
</reference>
<dbReference type="PANTHER" id="PTHR43861">
    <property type="entry name" value="TRANS-ACONITATE 2-METHYLTRANSFERASE-RELATED"/>
    <property type="match status" value="1"/>
</dbReference>
<name>A0A918XNU2_9PROT</name>
<dbReference type="HAMAP" id="MF_00560">
    <property type="entry name" value="Tran_acon_Me_trans"/>
    <property type="match status" value="1"/>
</dbReference>
<keyword evidence="2 5" id="KW-0489">Methyltransferase</keyword>
<dbReference type="SUPFAM" id="SSF53335">
    <property type="entry name" value="S-adenosyl-L-methionine-dependent methyltransferases"/>
    <property type="match status" value="1"/>
</dbReference>
<comment type="function">
    <text evidence="5">Catalyzes the S-adenosylmethionine monomethyl esterification of trans-aconitate.</text>
</comment>
<evidence type="ECO:0000256" key="5">
    <source>
        <dbReference type="HAMAP-Rule" id="MF_00560"/>
    </source>
</evidence>
<evidence type="ECO:0000256" key="3">
    <source>
        <dbReference type="ARBA" id="ARBA00022679"/>
    </source>
</evidence>
<dbReference type="EMBL" id="BMZS01000001">
    <property type="protein sequence ID" value="GHD40268.1"/>
    <property type="molecule type" value="Genomic_DNA"/>
</dbReference>
<dbReference type="CDD" id="cd02440">
    <property type="entry name" value="AdoMet_MTases"/>
    <property type="match status" value="1"/>
</dbReference>
<dbReference type="GO" id="GO:0030798">
    <property type="term" value="F:trans-aconitate 2-methyltransferase activity"/>
    <property type="evidence" value="ECO:0007669"/>
    <property type="project" value="UniProtKB-UniRule"/>
</dbReference>
<evidence type="ECO:0000313" key="7">
    <source>
        <dbReference type="Proteomes" id="UP000630353"/>
    </source>
</evidence>
<dbReference type="Pfam" id="PF13489">
    <property type="entry name" value="Methyltransf_23"/>
    <property type="match status" value="1"/>
</dbReference>
<comment type="similarity">
    <text evidence="5">Belongs to the methyltransferase superfamily. Tam family.</text>
</comment>
<sequence length="255" mass="28042">MAWDPAQYLKFADHRLRPALDLLARVDADSPARVVDLGCGAGNVTAVLARRWPNAAVAGIDPSASMLERARGEHPELAFETADAARWTASLPVDVLYSNAALHWLGDHDALFPRLFDQVAPGGWLAVQMPRNFTAPSHTSVADAARDGPWADRILPMLAPPPVDPPAEYVRRLAPKAAALDVWETEYLQILEGDNPVAEWTKGTWLRPFLDALDEPHRSGFEAAYRARVAAAYPPGPDGRTLFPFRRLFLVARRA</sequence>